<sequence length="152" mass="17454">MLCVKHLFLNQKEETSYKTLPEKRAGSSKKIDASTKVDSVKPTSEVTSSDQRQDEENKEKLQDSQIDIKHRTPSQMASEKRISELEKNLNVLYAAKDSMPGIQIQKQINKLSDDLKKEKQSLKRKRQNAETEPPNEQNLKKSAMIIQTLKEN</sequence>
<name>A0A4Y2EZH4_ARAVE</name>
<proteinExistence type="predicted"/>
<dbReference type="AlphaFoldDB" id="A0A4Y2EZH4"/>
<comment type="caution">
    <text evidence="2">The sequence shown here is derived from an EMBL/GenBank/DDBJ whole genome shotgun (WGS) entry which is preliminary data.</text>
</comment>
<evidence type="ECO:0000313" key="2">
    <source>
        <dbReference type="EMBL" id="GBM33244.1"/>
    </source>
</evidence>
<feature type="region of interest" description="Disordered" evidence="1">
    <location>
        <begin position="14"/>
        <end position="80"/>
    </location>
</feature>
<dbReference type="Proteomes" id="UP000499080">
    <property type="component" value="Unassembled WGS sequence"/>
</dbReference>
<feature type="compositionally biased region" description="Basic and acidic residues" evidence="1">
    <location>
        <begin position="51"/>
        <end position="70"/>
    </location>
</feature>
<organism evidence="2 3">
    <name type="scientific">Araneus ventricosus</name>
    <name type="common">Orbweaver spider</name>
    <name type="synonym">Epeira ventricosa</name>
    <dbReference type="NCBI Taxonomy" id="182803"/>
    <lineage>
        <taxon>Eukaryota</taxon>
        <taxon>Metazoa</taxon>
        <taxon>Ecdysozoa</taxon>
        <taxon>Arthropoda</taxon>
        <taxon>Chelicerata</taxon>
        <taxon>Arachnida</taxon>
        <taxon>Araneae</taxon>
        <taxon>Araneomorphae</taxon>
        <taxon>Entelegynae</taxon>
        <taxon>Araneoidea</taxon>
        <taxon>Araneidae</taxon>
        <taxon>Araneus</taxon>
    </lineage>
</organism>
<keyword evidence="3" id="KW-1185">Reference proteome</keyword>
<evidence type="ECO:0000256" key="1">
    <source>
        <dbReference type="SAM" id="MobiDB-lite"/>
    </source>
</evidence>
<feature type="compositionally biased region" description="Basic and acidic residues" evidence="1">
    <location>
        <begin position="14"/>
        <end position="39"/>
    </location>
</feature>
<feature type="compositionally biased region" description="Polar residues" evidence="1">
    <location>
        <begin position="41"/>
        <end position="50"/>
    </location>
</feature>
<evidence type="ECO:0000313" key="3">
    <source>
        <dbReference type="Proteomes" id="UP000499080"/>
    </source>
</evidence>
<accession>A0A4Y2EZH4</accession>
<dbReference type="EMBL" id="BGPR01171741">
    <property type="protein sequence ID" value="GBM33244.1"/>
    <property type="molecule type" value="Genomic_DNA"/>
</dbReference>
<gene>
    <name evidence="2" type="ORF">AVEN_34051_1</name>
</gene>
<reference evidence="2 3" key="1">
    <citation type="journal article" date="2019" name="Sci. Rep.">
        <title>Orb-weaving spider Araneus ventricosus genome elucidates the spidroin gene catalogue.</title>
        <authorList>
            <person name="Kono N."/>
            <person name="Nakamura H."/>
            <person name="Ohtoshi R."/>
            <person name="Moran D.A.P."/>
            <person name="Shinohara A."/>
            <person name="Yoshida Y."/>
            <person name="Fujiwara M."/>
            <person name="Mori M."/>
            <person name="Tomita M."/>
            <person name="Arakawa K."/>
        </authorList>
    </citation>
    <scope>NUCLEOTIDE SEQUENCE [LARGE SCALE GENOMIC DNA]</scope>
</reference>
<feature type="region of interest" description="Disordered" evidence="1">
    <location>
        <begin position="115"/>
        <end position="152"/>
    </location>
</feature>
<protein>
    <submittedName>
        <fullName evidence="2">Uncharacterized protein</fullName>
    </submittedName>
</protein>